<dbReference type="InterPro" id="IPR012296">
    <property type="entry name" value="Nuclease_put_TT1808"/>
</dbReference>
<reference evidence="3" key="1">
    <citation type="submission" date="2017-08" db="EMBL/GenBank/DDBJ databases">
        <authorList>
            <person name="Grouzdev D.S."/>
            <person name="Gaisin V.A."/>
            <person name="Rysina M.S."/>
            <person name="Gorlenko V.M."/>
        </authorList>
    </citation>
    <scope>NUCLEOTIDE SEQUENCE [LARGE SCALE GENOMIC DNA]</scope>
    <source>
        <strain evidence="3">Kir15-3F</strain>
    </source>
</reference>
<evidence type="ECO:0000259" key="1">
    <source>
        <dbReference type="Pfam" id="PF05685"/>
    </source>
</evidence>
<keyword evidence="3" id="KW-1185">Reference proteome</keyword>
<evidence type="ECO:0000313" key="2">
    <source>
        <dbReference type="EMBL" id="PDW03569.1"/>
    </source>
</evidence>
<dbReference type="Pfam" id="PF05685">
    <property type="entry name" value="Uma2"/>
    <property type="match status" value="1"/>
</dbReference>
<dbReference type="PANTHER" id="PTHR36558:SF1">
    <property type="entry name" value="RESTRICTION ENDONUCLEASE DOMAIN-CONTAINING PROTEIN-RELATED"/>
    <property type="match status" value="1"/>
</dbReference>
<dbReference type="CDD" id="cd06260">
    <property type="entry name" value="DUF820-like"/>
    <property type="match status" value="1"/>
</dbReference>
<dbReference type="EMBL" id="NQWI01000027">
    <property type="protein sequence ID" value="PDW03569.1"/>
    <property type="molecule type" value="Genomic_DNA"/>
</dbReference>
<dbReference type="SUPFAM" id="SSF52980">
    <property type="entry name" value="Restriction endonuclease-like"/>
    <property type="match status" value="1"/>
</dbReference>
<dbReference type="InterPro" id="IPR008538">
    <property type="entry name" value="Uma2"/>
</dbReference>
<dbReference type="Proteomes" id="UP000220527">
    <property type="component" value="Unassembled WGS sequence"/>
</dbReference>
<proteinExistence type="predicted"/>
<feature type="domain" description="Putative restriction endonuclease" evidence="1">
    <location>
        <begin position="5"/>
        <end position="172"/>
    </location>
</feature>
<evidence type="ECO:0000313" key="3">
    <source>
        <dbReference type="Proteomes" id="UP000220527"/>
    </source>
</evidence>
<dbReference type="PANTHER" id="PTHR36558">
    <property type="entry name" value="GLR1098 PROTEIN"/>
    <property type="match status" value="1"/>
</dbReference>
<dbReference type="InterPro" id="IPR011335">
    <property type="entry name" value="Restrct_endonuc-II-like"/>
</dbReference>
<sequence>MSEADYLAFERASAQKHEYYNGQVYAMTGAKATHNLIVGNTLAALHRQLRTKPCQVYPSDMRVKISQTGLHTYPDIVVVCGTPMFSDKSQDTLLNPLMIVEVLSASTERYDRGMKFQHYRTLESLTVYLLIAHDHPHLEYFARQEQGLWMLREATELTQTLEIEALGCSLSVADVYEKVVFEGEGSVPS</sequence>
<accession>A0A2A6RL09</accession>
<name>A0A2A6RL09_9CHLR</name>
<dbReference type="AlphaFoldDB" id="A0A2A6RL09"/>
<dbReference type="Gene3D" id="3.90.1570.10">
    <property type="entry name" value="tt1808, chain A"/>
    <property type="match status" value="1"/>
</dbReference>
<protein>
    <recommendedName>
        <fullName evidence="1">Putative restriction endonuclease domain-containing protein</fullName>
    </recommendedName>
</protein>
<gene>
    <name evidence="2" type="ORF">CJ255_08120</name>
</gene>
<dbReference type="OrthoDB" id="9808428at2"/>
<comment type="caution">
    <text evidence="2">The sequence shown here is derived from an EMBL/GenBank/DDBJ whole genome shotgun (WGS) entry which is preliminary data.</text>
</comment>
<organism evidence="2 3">
    <name type="scientific">Candidatus Viridilinea mediisalina</name>
    <dbReference type="NCBI Taxonomy" id="2024553"/>
    <lineage>
        <taxon>Bacteria</taxon>
        <taxon>Bacillati</taxon>
        <taxon>Chloroflexota</taxon>
        <taxon>Chloroflexia</taxon>
        <taxon>Chloroflexales</taxon>
        <taxon>Chloroflexineae</taxon>
        <taxon>Oscillochloridaceae</taxon>
        <taxon>Candidatus Viridilinea</taxon>
    </lineage>
</organism>